<evidence type="ECO:0008006" key="4">
    <source>
        <dbReference type="Google" id="ProtNLM"/>
    </source>
</evidence>
<keyword evidence="1" id="KW-0175">Coiled coil</keyword>
<name>A0ABR1CY43_NECAM</name>
<feature type="coiled-coil region" evidence="1">
    <location>
        <begin position="298"/>
        <end position="325"/>
    </location>
</feature>
<evidence type="ECO:0000313" key="2">
    <source>
        <dbReference type="EMBL" id="KAK6743239.1"/>
    </source>
</evidence>
<feature type="coiled-coil region" evidence="1">
    <location>
        <begin position="429"/>
        <end position="456"/>
    </location>
</feature>
<keyword evidence="3" id="KW-1185">Reference proteome</keyword>
<accession>A0ABR1CY43</accession>
<dbReference type="EMBL" id="JAVFWL010000003">
    <property type="protein sequence ID" value="KAK6743239.1"/>
    <property type="molecule type" value="Genomic_DNA"/>
</dbReference>
<gene>
    <name evidence="2" type="primary">Necator_chrIII.g11239</name>
    <name evidence="2" type="ORF">RB195_010474</name>
</gene>
<dbReference type="Proteomes" id="UP001303046">
    <property type="component" value="Unassembled WGS sequence"/>
</dbReference>
<evidence type="ECO:0000313" key="3">
    <source>
        <dbReference type="Proteomes" id="UP001303046"/>
    </source>
</evidence>
<reference evidence="2 3" key="1">
    <citation type="submission" date="2023-08" db="EMBL/GenBank/DDBJ databases">
        <title>A Necator americanus chromosomal reference genome.</title>
        <authorList>
            <person name="Ilik V."/>
            <person name="Petrzelkova K.J."/>
            <person name="Pardy F."/>
            <person name="Fuh T."/>
            <person name="Niatou-Singa F.S."/>
            <person name="Gouil Q."/>
            <person name="Baker L."/>
            <person name="Ritchie M.E."/>
            <person name="Jex A.R."/>
            <person name="Gazzola D."/>
            <person name="Li H."/>
            <person name="Toshio Fujiwara R."/>
            <person name="Zhan B."/>
            <person name="Aroian R.V."/>
            <person name="Pafco B."/>
            <person name="Schwarz E.M."/>
        </authorList>
    </citation>
    <scope>NUCLEOTIDE SEQUENCE [LARGE SCALE GENOMIC DNA]</scope>
    <source>
        <strain evidence="2 3">Aroian</strain>
        <tissue evidence="2">Whole animal</tissue>
    </source>
</reference>
<feature type="coiled-coil region" evidence="1">
    <location>
        <begin position="197"/>
        <end position="249"/>
    </location>
</feature>
<proteinExistence type="predicted"/>
<comment type="caution">
    <text evidence="2">The sequence shown here is derived from an EMBL/GenBank/DDBJ whole genome shotgun (WGS) entry which is preliminary data.</text>
</comment>
<evidence type="ECO:0000256" key="1">
    <source>
        <dbReference type="SAM" id="Coils"/>
    </source>
</evidence>
<protein>
    <recommendedName>
        <fullName evidence="4">Zinc knuckle</fullName>
    </recommendedName>
</protein>
<organism evidence="2 3">
    <name type="scientific">Necator americanus</name>
    <name type="common">Human hookworm</name>
    <dbReference type="NCBI Taxonomy" id="51031"/>
    <lineage>
        <taxon>Eukaryota</taxon>
        <taxon>Metazoa</taxon>
        <taxon>Ecdysozoa</taxon>
        <taxon>Nematoda</taxon>
        <taxon>Chromadorea</taxon>
        <taxon>Rhabditida</taxon>
        <taxon>Rhabditina</taxon>
        <taxon>Rhabditomorpha</taxon>
        <taxon>Strongyloidea</taxon>
        <taxon>Ancylostomatidae</taxon>
        <taxon>Bunostominae</taxon>
        <taxon>Necator</taxon>
    </lineage>
</organism>
<sequence>MSTSDDLEKRLKKELKRKIAFVESAPARPSQQLIQEKIQHYGSISHEWIGAIKQARYEFVNLVADKEALIDRRGGAYHFWITLEQLRRTHEDKMKELSDALQMFNMAHEWYEILVAADEAGELERLEFLQKISRETYLEPTEPGDDDGYPQPKEVQRTFFRTPVNDMAAIQKKNFKVLFKEEQEVSVQARTEMKMVIAAEDETLFQMRNSLQDLKEEVRKYRDELRASIVRLEDKLERSTSKIVQAEQKSQDTTTSTMAKLTENITKIQQNICNLEAMMNNHSRQTADTRISLFQSRATSKQNTKMRAERNLQQCERELSELEESLRVNWIRDRHFGNRNMKESESNMLCVYCKRRGEHYSDACPWTRTVRERIQVLEDEQRCRACVETGHRTMDCTRRIQCFYCRFSNDPQSRDMDHHSSICTRPEEQIRRKERKAELEKRITRLRDELKELDDDEAADN</sequence>